<protein>
    <recommendedName>
        <fullName evidence="4">CR-type domain-containing protein</fullName>
    </recommendedName>
</protein>
<evidence type="ECO:0000313" key="3">
    <source>
        <dbReference type="Proteomes" id="UP000291106"/>
    </source>
</evidence>
<accession>A0A411PJM3</accession>
<keyword evidence="1" id="KW-0812">Transmembrane</keyword>
<dbReference type="EMBL" id="CP036200">
    <property type="protein sequence ID" value="QBF83766.1"/>
    <property type="molecule type" value="Genomic_DNA"/>
</dbReference>
<evidence type="ECO:0000256" key="1">
    <source>
        <dbReference type="SAM" id="Phobius"/>
    </source>
</evidence>
<reference evidence="2 3" key="1">
    <citation type="submission" date="2019-02" db="EMBL/GenBank/DDBJ databases">
        <title>Shewanella sp. D4-2 isolated from Dokdo Island.</title>
        <authorList>
            <person name="Baek K."/>
        </authorList>
    </citation>
    <scope>NUCLEOTIDE SEQUENCE [LARGE SCALE GENOMIC DNA]</scope>
    <source>
        <strain evidence="2 3">D4-2</strain>
    </source>
</reference>
<gene>
    <name evidence="2" type="ORF">EXU30_14490</name>
</gene>
<evidence type="ECO:0008006" key="4">
    <source>
        <dbReference type="Google" id="ProtNLM"/>
    </source>
</evidence>
<name>A0A411PJM3_9GAMM</name>
<sequence>MSQLQAFQDYIRKNGQDLTGEKVPVVLSDEQAKSPNLKFHFGWTIEIGVNKHDHGPHCPSGVNAGSSQQACDCAHENAKQYVSGQDPFFNETFKGMLSNDVAKNFVIRDKSLGSAPDRFVGSDPCYVCHGTGQCDCGTCHGNGSTSCTQCGGSGRNHVTRQDHNNRTVYTTESCSSCYGSGRKTCYTCHGSGKVTCGTCDGGGYLYYSYTIDGDAKRSTKWFFNSTDYHDWTQDYVANSGLDIINGMTDITEIDVREPLEGCTFLYGLTADLPTLQFTAHIDNVDTKMCFAGSHNATHDAGGVYDPAVWKRAQKLGEGNKESDKQVLATPAIKAVIEAHETNTKLALLQENWVSKDIAAAVMSNYQTLLSQLKKQTNAGFTWKLTKNLVHFSYIFIMLAAGVALLLPEVAFESQHRLGLLDHHRFYFGAFIGDFGLFGFPVWANYLIIIAWFALLYHLLPKLYWKQISQQKRWLLTLSIGFVMSYFMLSLVSFSLSIGYFVMEPSNMIVGLALFVGIYMVFFGAFSPQKWHMKLLGGVIATITAIALQFLMMYLDKQMGLLPDNNQDYIEGLANLIIPAVGYVVFSAVEIAALSIPLAIMFTRRRFWLNAKSAISEYNSAVLLKSLKLDK</sequence>
<dbReference type="GO" id="GO:0031072">
    <property type="term" value="F:heat shock protein binding"/>
    <property type="evidence" value="ECO:0007669"/>
    <property type="project" value="InterPro"/>
</dbReference>
<dbReference type="InterPro" id="IPR001305">
    <property type="entry name" value="HSP_DnaJ_Cys-rich_dom"/>
</dbReference>
<dbReference type="InterPro" id="IPR052789">
    <property type="entry name" value="SSUH2_homolog"/>
</dbReference>
<keyword evidence="1" id="KW-0472">Membrane</keyword>
<dbReference type="RefSeq" id="WP_130601207.1">
    <property type="nucleotide sequence ID" value="NZ_CP036200.1"/>
</dbReference>
<keyword evidence="1" id="KW-1133">Transmembrane helix</keyword>
<dbReference type="CDD" id="cd10719">
    <property type="entry name" value="DnaJ_zf"/>
    <property type="match status" value="1"/>
</dbReference>
<feature type="transmembrane region" description="Helical" evidence="1">
    <location>
        <begin position="474"/>
        <end position="501"/>
    </location>
</feature>
<keyword evidence="3" id="KW-1185">Reference proteome</keyword>
<evidence type="ECO:0000313" key="2">
    <source>
        <dbReference type="EMBL" id="QBF83766.1"/>
    </source>
</evidence>
<feature type="transmembrane region" description="Helical" evidence="1">
    <location>
        <begin position="388"/>
        <end position="406"/>
    </location>
</feature>
<dbReference type="InterPro" id="IPR036280">
    <property type="entry name" value="Multihaem_cyt_sf"/>
</dbReference>
<dbReference type="KEGG" id="smai:EXU30_14490"/>
<dbReference type="AlphaFoldDB" id="A0A411PJM3"/>
<feature type="transmembrane region" description="Helical" evidence="1">
    <location>
        <begin position="426"/>
        <end position="454"/>
    </location>
</feature>
<dbReference type="SUPFAM" id="SSF48695">
    <property type="entry name" value="Multiheme cytochromes"/>
    <property type="match status" value="1"/>
</dbReference>
<proteinExistence type="predicted"/>
<feature type="transmembrane region" description="Helical" evidence="1">
    <location>
        <begin position="507"/>
        <end position="525"/>
    </location>
</feature>
<dbReference type="GO" id="GO:0051082">
    <property type="term" value="F:unfolded protein binding"/>
    <property type="evidence" value="ECO:0007669"/>
    <property type="project" value="InterPro"/>
</dbReference>
<dbReference type="PANTHER" id="PTHR48465">
    <property type="entry name" value="PROTEIN SSUH2 HOMOLOG"/>
    <property type="match status" value="1"/>
</dbReference>
<feature type="transmembrane region" description="Helical" evidence="1">
    <location>
        <begin position="534"/>
        <end position="554"/>
    </location>
</feature>
<organism evidence="2 3">
    <name type="scientific">Shewanella maritima</name>
    <dbReference type="NCBI Taxonomy" id="2520507"/>
    <lineage>
        <taxon>Bacteria</taxon>
        <taxon>Pseudomonadati</taxon>
        <taxon>Pseudomonadota</taxon>
        <taxon>Gammaproteobacteria</taxon>
        <taxon>Alteromonadales</taxon>
        <taxon>Shewanellaceae</taxon>
        <taxon>Shewanella</taxon>
    </lineage>
</organism>
<feature type="transmembrane region" description="Helical" evidence="1">
    <location>
        <begin position="574"/>
        <end position="601"/>
    </location>
</feature>
<dbReference type="PANTHER" id="PTHR48465:SF1">
    <property type="entry name" value="PROTEIN SSUH2 HOMOLOG"/>
    <property type="match status" value="1"/>
</dbReference>
<dbReference type="Proteomes" id="UP000291106">
    <property type="component" value="Chromosome"/>
</dbReference>
<dbReference type="OrthoDB" id="6245912at2"/>